<feature type="domain" description="MOSC" evidence="1">
    <location>
        <begin position="21"/>
        <end position="169"/>
    </location>
</feature>
<dbReference type="Gene3D" id="2.40.33.20">
    <property type="entry name" value="PK beta-barrel domain-like"/>
    <property type="match status" value="1"/>
</dbReference>
<name>A0ABP7ZDQ8_9MICO</name>
<dbReference type="RefSeq" id="WP_344789894.1">
    <property type="nucleotide sequence ID" value="NZ_BAABBV010000001.1"/>
</dbReference>
<dbReference type="InterPro" id="IPR052716">
    <property type="entry name" value="MOSC_domain"/>
</dbReference>
<evidence type="ECO:0000259" key="1">
    <source>
        <dbReference type="PROSITE" id="PS51340"/>
    </source>
</evidence>
<dbReference type="PANTHER" id="PTHR36930">
    <property type="entry name" value="METAL-SULFUR CLUSTER BIOSYNTHESIS PROTEINS YUAD-RELATED"/>
    <property type="match status" value="1"/>
</dbReference>
<comment type="caution">
    <text evidence="2">The sequence shown here is derived from an EMBL/GenBank/DDBJ whole genome shotgun (WGS) entry which is preliminary data.</text>
</comment>
<dbReference type="InterPro" id="IPR005302">
    <property type="entry name" value="MoCF_Sase_C"/>
</dbReference>
<protein>
    <submittedName>
        <fullName evidence="2">MOSC domain-containing protein</fullName>
    </submittedName>
</protein>
<dbReference type="Pfam" id="PF03473">
    <property type="entry name" value="MOSC"/>
    <property type="match status" value="1"/>
</dbReference>
<dbReference type="SUPFAM" id="SSF50800">
    <property type="entry name" value="PK beta-barrel domain-like"/>
    <property type="match status" value="1"/>
</dbReference>
<keyword evidence="3" id="KW-1185">Reference proteome</keyword>
<sequence length="181" mass="19607">MSESARVVAVHVSPQHSFSKPDVTEIELHEGRGVVGDAHYGVTVKHRSRVRRDPSQPNLRQVHLMHAELFDELAAAGHHVEPGQLGENVTTRGVPLLELPVGTRLTIGDAVVTVTGLRNPCQQINDFQDGLMKRLVFTDDDGEVVRLAGVMGIVSRSGSVRPGDAIDVELPAEPHFPLSPV</sequence>
<dbReference type="Proteomes" id="UP001415169">
    <property type="component" value="Unassembled WGS sequence"/>
</dbReference>
<reference evidence="2" key="1">
    <citation type="journal article" date="2014" name="Int. J. Syst. Evol. Microbiol.">
        <title>Complete genome of a new Firmicutes species belonging to the dominant human colonic microbiota ('Ruminococcus bicirculans') reveals two chromosomes and a selective capacity to utilize plant glucans.</title>
        <authorList>
            <consortium name="NISC Comparative Sequencing Program"/>
            <person name="Wegmann U."/>
            <person name="Louis P."/>
            <person name="Goesmann A."/>
            <person name="Henrissat B."/>
            <person name="Duncan S.H."/>
            <person name="Flint H.J."/>
        </authorList>
    </citation>
    <scope>NUCLEOTIDE SEQUENCE</scope>
    <source>
        <strain evidence="2">JCM 17590</strain>
    </source>
</reference>
<gene>
    <name evidence="2" type="ORF">GCM10022286_02200</name>
</gene>
<reference evidence="2" key="2">
    <citation type="submission" date="2023-12" db="EMBL/GenBank/DDBJ databases">
        <authorList>
            <person name="Sun Q."/>
            <person name="Inoue M."/>
        </authorList>
    </citation>
    <scope>NUCLEOTIDE SEQUENCE</scope>
    <source>
        <strain evidence="2">JCM 17590</strain>
    </source>
</reference>
<dbReference type="PROSITE" id="PS51340">
    <property type="entry name" value="MOSC"/>
    <property type="match status" value="1"/>
</dbReference>
<dbReference type="PANTHER" id="PTHR36930:SF1">
    <property type="entry name" value="MOSC DOMAIN-CONTAINING PROTEIN"/>
    <property type="match status" value="1"/>
</dbReference>
<dbReference type="InterPro" id="IPR011037">
    <property type="entry name" value="Pyrv_Knase-like_insert_dom_sf"/>
</dbReference>
<organism evidence="2 3">
    <name type="scientific">Gryllotalpicola daejeonensis</name>
    <dbReference type="NCBI Taxonomy" id="993087"/>
    <lineage>
        <taxon>Bacteria</taxon>
        <taxon>Bacillati</taxon>
        <taxon>Actinomycetota</taxon>
        <taxon>Actinomycetes</taxon>
        <taxon>Micrococcales</taxon>
        <taxon>Microbacteriaceae</taxon>
        <taxon>Gryllotalpicola</taxon>
    </lineage>
</organism>
<evidence type="ECO:0000313" key="3">
    <source>
        <dbReference type="Proteomes" id="UP001415169"/>
    </source>
</evidence>
<dbReference type="EMBL" id="BAABBV010000001">
    <property type="protein sequence ID" value="GAA4154502.1"/>
    <property type="molecule type" value="Genomic_DNA"/>
</dbReference>
<proteinExistence type="predicted"/>
<evidence type="ECO:0000313" key="2">
    <source>
        <dbReference type="EMBL" id="GAA4154502.1"/>
    </source>
</evidence>
<accession>A0ABP7ZDQ8</accession>